<name>A0A5D2WQA2_GOSMU</name>
<accession>A0A5D2WQA2</accession>
<evidence type="ECO:0000313" key="1">
    <source>
        <dbReference type="EMBL" id="TYJ03948.1"/>
    </source>
</evidence>
<dbReference type="Proteomes" id="UP000323597">
    <property type="component" value="Chromosome A12"/>
</dbReference>
<protein>
    <submittedName>
        <fullName evidence="1">Uncharacterized protein</fullName>
    </submittedName>
</protein>
<keyword evidence="2" id="KW-1185">Reference proteome</keyword>
<sequence>MQYRRYFWTCSFRSMDSRIFSGPRCLVIIEWQMRRMFFPNFTLLKK</sequence>
<dbReference type="EMBL" id="CM017647">
    <property type="protein sequence ID" value="TYJ03948.1"/>
    <property type="molecule type" value="Genomic_DNA"/>
</dbReference>
<organism evidence="1 2">
    <name type="scientific">Gossypium mustelinum</name>
    <name type="common">Cotton</name>
    <name type="synonym">Gossypium caicoense</name>
    <dbReference type="NCBI Taxonomy" id="34275"/>
    <lineage>
        <taxon>Eukaryota</taxon>
        <taxon>Viridiplantae</taxon>
        <taxon>Streptophyta</taxon>
        <taxon>Embryophyta</taxon>
        <taxon>Tracheophyta</taxon>
        <taxon>Spermatophyta</taxon>
        <taxon>Magnoliopsida</taxon>
        <taxon>eudicotyledons</taxon>
        <taxon>Gunneridae</taxon>
        <taxon>Pentapetalae</taxon>
        <taxon>rosids</taxon>
        <taxon>malvids</taxon>
        <taxon>Malvales</taxon>
        <taxon>Malvaceae</taxon>
        <taxon>Malvoideae</taxon>
        <taxon>Gossypium</taxon>
    </lineage>
</organism>
<gene>
    <name evidence="1" type="ORF">E1A91_A12G061300v1</name>
</gene>
<evidence type="ECO:0000313" key="2">
    <source>
        <dbReference type="Proteomes" id="UP000323597"/>
    </source>
</evidence>
<reference evidence="1 2" key="1">
    <citation type="submission" date="2019-07" db="EMBL/GenBank/DDBJ databases">
        <title>WGS assembly of Gossypium mustelinum.</title>
        <authorList>
            <person name="Chen Z.J."/>
            <person name="Sreedasyam A."/>
            <person name="Ando A."/>
            <person name="Song Q."/>
            <person name="De L."/>
            <person name="Hulse-Kemp A."/>
            <person name="Ding M."/>
            <person name="Ye W."/>
            <person name="Kirkbride R."/>
            <person name="Jenkins J."/>
            <person name="Plott C."/>
            <person name="Lovell J."/>
            <person name="Lin Y.-M."/>
            <person name="Vaughn R."/>
            <person name="Liu B."/>
            <person name="Li W."/>
            <person name="Simpson S."/>
            <person name="Scheffler B."/>
            <person name="Saski C."/>
            <person name="Grover C."/>
            <person name="Hu G."/>
            <person name="Conover J."/>
            <person name="Carlson J."/>
            <person name="Shu S."/>
            <person name="Boston L."/>
            <person name="Williams M."/>
            <person name="Peterson D."/>
            <person name="Mcgee K."/>
            <person name="Jones D."/>
            <person name="Wendel J."/>
            <person name="Stelly D."/>
            <person name="Grimwood J."/>
            <person name="Schmutz J."/>
        </authorList>
    </citation>
    <scope>NUCLEOTIDE SEQUENCE [LARGE SCALE GENOMIC DNA]</scope>
    <source>
        <strain evidence="1">1408120.09</strain>
    </source>
</reference>
<proteinExistence type="predicted"/>
<dbReference type="AlphaFoldDB" id="A0A5D2WQA2"/>